<accession>A0ACC2CB38</accession>
<sequence length="275" mass="29723">MAQSLADELVQLIKGFSATLAIKLSHLIAFVDNHKNASSFGAVAGLAIALLCTWQYLKLQDHRRKRVPKPESSSSSSTAVEGDATATSTAVAKGITQPIHRGGLSQEPSASTQVPVAQLVRRQLLGGRKMTCELLGVVLQESTAEELQKHVVVRPSVVEVLLELTRVCDTYLFAKVLDDESEAAVLAALDAVGAFTLGALNRNKVLFYSIETGGASFVRQLEPDWHVDSSLERVEQLARFIPHLLHVAPFGASTFSGNVITTESLEDYFAVKNQN</sequence>
<dbReference type="Proteomes" id="UP001162992">
    <property type="component" value="Chromosome 11"/>
</dbReference>
<comment type="caution">
    <text evidence="1">The sequence shown here is derived from an EMBL/GenBank/DDBJ whole genome shotgun (WGS) entry which is preliminary data.</text>
</comment>
<name>A0ACC2CB38_DIPCM</name>
<evidence type="ECO:0000313" key="2">
    <source>
        <dbReference type="Proteomes" id="UP001162992"/>
    </source>
</evidence>
<reference evidence="2" key="1">
    <citation type="journal article" date="2024" name="Proc. Natl. Acad. Sci. U.S.A.">
        <title>Extraordinary preservation of gene collinearity over three hundred million years revealed in homosporous lycophytes.</title>
        <authorList>
            <person name="Li C."/>
            <person name="Wickell D."/>
            <person name="Kuo L.Y."/>
            <person name="Chen X."/>
            <person name="Nie B."/>
            <person name="Liao X."/>
            <person name="Peng D."/>
            <person name="Ji J."/>
            <person name="Jenkins J."/>
            <person name="Williams M."/>
            <person name="Shu S."/>
            <person name="Plott C."/>
            <person name="Barry K."/>
            <person name="Rajasekar S."/>
            <person name="Grimwood J."/>
            <person name="Han X."/>
            <person name="Sun S."/>
            <person name="Hou Z."/>
            <person name="He W."/>
            <person name="Dai G."/>
            <person name="Sun C."/>
            <person name="Schmutz J."/>
            <person name="Leebens-Mack J.H."/>
            <person name="Li F.W."/>
            <person name="Wang L."/>
        </authorList>
    </citation>
    <scope>NUCLEOTIDE SEQUENCE [LARGE SCALE GENOMIC DNA]</scope>
    <source>
        <strain evidence="2">cv. PW_Plant_1</strain>
    </source>
</reference>
<protein>
    <submittedName>
        <fullName evidence="1">Uncharacterized protein</fullName>
    </submittedName>
</protein>
<dbReference type="EMBL" id="CM055102">
    <property type="protein sequence ID" value="KAJ7539247.1"/>
    <property type="molecule type" value="Genomic_DNA"/>
</dbReference>
<organism evidence="1 2">
    <name type="scientific">Diphasiastrum complanatum</name>
    <name type="common">Issler's clubmoss</name>
    <name type="synonym">Lycopodium complanatum</name>
    <dbReference type="NCBI Taxonomy" id="34168"/>
    <lineage>
        <taxon>Eukaryota</taxon>
        <taxon>Viridiplantae</taxon>
        <taxon>Streptophyta</taxon>
        <taxon>Embryophyta</taxon>
        <taxon>Tracheophyta</taxon>
        <taxon>Lycopodiopsida</taxon>
        <taxon>Lycopodiales</taxon>
        <taxon>Lycopodiaceae</taxon>
        <taxon>Lycopodioideae</taxon>
        <taxon>Diphasiastrum</taxon>
    </lineage>
</organism>
<proteinExistence type="predicted"/>
<gene>
    <name evidence="1" type="ORF">O6H91_11G082800</name>
</gene>
<evidence type="ECO:0000313" key="1">
    <source>
        <dbReference type="EMBL" id="KAJ7539247.1"/>
    </source>
</evidence>
<keyword evidence="2" id="KW-1185">Reference proteome</keyword>